<dbReference type="NCBIfam" id="TIGR03355">
    <property type="entry name" value="VI_chp_2"/>
    <property type="match status" value="1"/>
</dbReference>
<dbReference type="InterPro" id="IPR044032">
    <property type="entry name" value="TssC1_C"/>
</dbReference>
<accession>A0ABS2D4Q3</accession>
<sequence length="500" mass="55412">MADTDTQTQGGAQTITTEETGLSLLDQAISVTKQTEPSRVEELMRTLANEAMSGTVQFQKNMTVTLREAIAKIDAQISEQLAAIMHAEKFKTLEGSWRGLNYLVKNSEIGEGLKVQLLNVTKKELAADLEKATDFDQSNFYKKVYEEQFGTAGGAPFSTLIGDFYFNKSSSDVELLTNISSVAAAGFCPFISAADANVFGMDSFTELANPMDMKQLFETADYIKWNSFRNTEDARFVTLTMPKVLSRVPYGKDTKAVDAFDYEEAPRDSNGNAKPMQHDDYAWMNASYALAARLTDAHAQYGWCTAIRGAEGGGKVTNLPTHVFHSDDGDLDAKCPTEIGITDRREKELSDLGFLPLCHYKNTDFSVFFGAQTMQKPKKYDRPEATANAAISARLPYIMATSRFAHYLKVMARDKIGSFMEASDTEQWLNRWIGQYVNASEGAGQESRARYPLREAKVEVKEVPGAPGSYTAVAHLRPWLQFEELTTSMRLVARIPGKAG</sequence>
<dbReference type="InterPro" id="IPR044031">
    <property type="entry name" value="TssC1_N"/>
</dbReference>
<feature type="domain" description="TssC1 C-terminal" evidence="2">
    <location>
        <begin position="384"/>
        <end position="495"/>
    </location>
</feature>
<evidence type="ECO:0000259" key="1">
    <source>
        <dbReference type="Pfam" id="PF05943"/>
    </source>
</evidence>
<dbReference type="Proteomes" id="UP000763641">
    <property type="component" value="Unassembled WGS sequence"/>
</dbReference>
<dbReference type="InterPro" id="IPR010269">
    <property type="entry name" value="T6SS_TssC-like"/>
</dbReference>
<dbReference type="RefSeq" id="WP_204193671.1">
    <property type="nucleotide sequence ID" value="NZ_JAFEMC010000001.1"/>
</dbReference>
<comment type="caution">
    <text evidence="3">The sequence shown here is derived from an EMBL/GenBank/DDBJ whole genome shotgun (WGS) entry which is preliminary data.</text>
</comment>
<evidence type="ECO:0000313" key="4">
    <source>
        <dbReference type="Proteomes" id="UP000763641"/>
    </source>
</evidence>
<dbReference type="PANTHER" id="PTHR35565">
    <property type="entry name" value="CYTOPLASMIC PROTEIN-RELATED"/>
    <property type="match status" value="1"/>
</dbReference>
<dbReference type="Pfam" id="PF18945">
    <property type="entry name" value="VipB_2"/>
    <property type="match status" value="1"/>
</dbReference>
<gene>
    <name evidence="3" type="primary">tssC</name>
    <name evidence="3" type="ORF">ILT43_01845</name>
</gene>
<dbReference type="PANTHER" id="PTHR35565:SF3">
    <property type="entry name" value="TYPE VI SECRETION SYSTEM SHEATH PROTEIN TSSC1"/>
    <property type="match status" value="1"/>
</dbReference>
<evidence type="ECO:0000313" key="3">
    <source>
        <dbReference type="EMBL" id="MBM6575099.1"/>
    </source>
</evidence>
<keyword evidence="4" id="KW-1185">Reference proteome</keyword>
<reference evidence="3 4" key="1">
    <citation type="submission" date="2020-12" db="EMBL/GenBank/DDBJ databases">
        <title>Sphingomonas sp.</title>
        <authorList>
            <person name="Kim M.K."/>
        </authorList>
    </citation>
    <scope>NUCLEOTIDE SEQUENCE [LARGE SCALE GENOMIC DNA]</scope>
    <source>
        <strain evidence="3 4">BT552</strain>
    </source>
</reference>
<proteinExistence type="predicted"/>
<evidence type="ECO:0000259" key="2">
    <source>
        <dbReference type="Pfam" id="PF18945"/>
    </source>
</evidence>
<protein>
    <submittedName>
        <fullName evidence="3">Type VI secretion system contractile sheath large subunit</fullName>
    </submittedName>
</protein>
<dbReference type="Pfam" id="PF05943">
    <property type="entry name" value="VipB"/>
    <property type="match status" value="1"/>
</dbReference>
<dbReference type="EMBL" id="JAFEMC010000001">
    <property type="protein sequence ID" value="MBM6575099.1"/>
    <property type="molecule type" value="Genomic_DNA"/>
</dbReference>
<feature type="domain" description="TssC1 N-terminal" evidence="1">
    <location>
        <begin position="68"/>
        <end position="375"/>
    </location>
</feature>
<organism evidence="3 4">
    <name type="scientific">Sphingomonas longa</name>
    <dbReference type="NCBI Taxonomy" id="2778730"/>
    <lineage>
        <taxon>Bacteria</taxon>
        <taxon>Pseudomonadati</taxon>
        <taxon>Pseudomonadota</taxon>
        <taxon>Alphaproteobacteria</taxon>
        <taxon>Sphingomonadales</taxon>
        <taxon>Sphingomonadaceae</taxon>
        <taxon>Sphingomonas</taxon>
    </lineage>
</organism>
<name>A0ABS2D4Q3_9SPHN</name>